<keyword evidence="2 6" id="KW-0808">Transferase</keyword>
<dbReference type="PANTHER" id="PTHR43968:SF6">
    <property type="entry name" value="GLUTATHIONE S-TRANSFERASE OMEGA"/>
    <property type="match status" value="1"/>
</dbReference>
<dbReference type="CDD" id="cd00570">
    <property type="entry name" value="GST_N_family"/>
    <property type="match status" value="1"/>
</dbReference>
<dbReference type="SFLD" id="SFLDG00358">
    <property type="entry name" value="Main_(cytGST)"/>
    <property type="match status" value="1"/>
</dbReference>
<dbReference type="RefSeq" id="WP_197055285.1">
    <property type="nucleotide sequence ID" value="NZ_FNNA01000004.1"/>
</dbReference>
<evidence type="ECO:0000313" key="7">
    <source>
        <dbReference type="Proteomes" id="UP000182944"/>
    </source>
</evidence>
<gene>
    <name evidence="6" type="ORF">SAMN05444276_10429</name>
</gene>
<dbReference type="SUPFAM" id="SSF47616">
    <property type="entry name" value="GST C-terminal domain-like"/>
    <property type="match status" value="1"/>
</dbReference>
<dbReference type="Gene3D" id="1.20.1050.10">
    <property type="match status" value="1"/>
</dbReference>
<dbReference type="InterPro" id="IPR040079">
    <property type="entry name" value="Glutathione_S-Trfase"/>
</dbReference>
<sequence>MNGPLIPLGETGATCDGGLCEMPGADAATAASAPKLTLISFPTCPFVQRAVIALKERGVDFDVIYIDLADKPDWFLKISPLGKVPVLKVEAEGRAPAILFESTVILQYLDETLPGPTLFAADPLDRAVQRAWVEYAGSLLGDVYRLGMAPDRAGFDEARAAVRSRLAPLEEALRGPYFSGAAFSAVDAACAPAFRQLDALETVRPLDLFDGLPRLDAWRRVLADRPSVRAAVPADFREMFLGRLKAAGSFGTAAA</sequence>
<dbReference type="PANTHER" id="PTHR43968">
    <property type="match status" value="1"/>
</dbReference>
<dbReference type="EMBL" id="FNNA01000004">
    <property type="protein sequence ID" value="SDX27334.1"/>
    <property type="molecule type" value="Genomic_DNA"/>
</dbReference>
<dbReference type="InterPro" id="IPR004045">
    <property type="entry name" value="Glutathione_S-Trfase_N"/>
</dbReference>
<feature type="domain" description="GST C-terminal" evidence="5">
    <location>
        <begin position="122"/>
        <end position="241"/>
    </location>
</feature>
<dbReference type="InterPro" id="IPR036282">
    <property type="entry name" value="Glutathione-S-Trfase_C_sf"/>
</dbReference>
<dbReference type="SUPFAM" id="SSF52833">
    <property type="entry name" value="Thioredoxin-like"/>
    <property type="match status" value="1"/>
</dbReference>
<dbReference type="EC" id="2.5.1.18" evidence="1"/>
<comment type="catalytic activity">
    <reaction evidence="3">
        <text>RX + glutathione = an S-substituted glutathione + a halide anion + H(+)</text>
        <dbReference type="Rhea" id="RHEA:16437"/>
        <dbReference type="ChEBI" id="CHEBI:15378"/>
        <dbReference type="ChEBI" id="CHEBI:16042"/>
        <dbReference type="ChEBI" id="CHEBI:17792"/>
        <dbReference type="ChEBI" id="CHEBI:57925"/>
        <dbReference type="ChEBI" id="CHEBI:90779"/>
        <dbReference type="EC" id="2.5.1.18"/>
    </reaction>
</comment>
<dbReference type="STRING" id="1545044.SAMN05444276_10429"/>
<evidence type="ECO:0000256" key="1">
    <source>
        <dbReference type="ARBA" id="ARBA00012452"/>
    </source>
</evidence>
<dbReference type="InterPro" id="IPR036249">
    <property type="entry name" value="Thioredoxin-like_sf"/>
</dbReference>
<feature type="domain" description="GST N-terminal" evidence="4">
    <location>
        <begin position="34"/>
        <end position="117"/>
    </location>
</feature>
<organism evidence="6 7">
    <name type="scientific">Paracoccus sanguinis</name>
    <dbReference type="NCBI Taxonomy" id="1545044"/>
    <lineage>
        <taxon>Bacteria</taxon>
        <taxon>Pseudomonadati</taxon>
        <taxon>Pseudomonadota</taxon>
        <taxon>Alphaproteobacteria</taxon>
        <taxon>Rhodobacterales</taxon>
        <taxon>Paracoccaceae</taxon>
        <taxon>Paracoccus</taxon>
    </lineage>
</organism>
<dbReference type="PROSITE" id="PS50405">
    <property type="entry name" value="GST_CTER"/>
    <property type="match status" value="1"/>
</dbReference>
<dbReference type="GO" id="GO:0005737">
    <property type="term" value="C:cytoplasm"/>
    <property type="evidence" value="ECO:0007669"/>
    <property type="project" value="TreeGrafter"/>
</dbReference>
<evidence type="ECO:0000259" key="5">
    <source>
        <dbReference type="PROSITE" id="PS50405"/>
    </source>
</evidence>
<dbReference type="PROSITE" id="PS50404">
    <property type="entry name" value="GST_NTER"/>
    <property type="match status" value="1"/>
</dbReference>
<dbReference type="InterPro" id="IPR010987">
    <property type="entry name" value="Glutathione-S-Trfase_C-like"/>
</dbReference>
<dbReference type="Proteomes" id="UP000182944">
    <property type="component" value="Unassembled WGS sequence"/>
</dbReference>
<dbReference type="AlphaFoldDB" id="A0A1H3ADU0"/>
<name>A0A1H3ADU0_9RHOB</name>
<reference evidence="7" key="1">
    <citation type="submission" date="2016-10" db="EMBL/GenBank/DDBJ databases">
        <authorList>
            <person name="Varghese N."/>
            <person name="Submissions S."/>
        </authorList>
    </citation>
    <scope>NUCLEOTIDE SEQUENCE [LARGE SCALE GENOMIC DNA]</scope>
    <source>
        <strain evidence="7">DSM 29303</strain>
    </source>
</reference>
<dbReference type="Pfam" id="PF13417">
    <property type="entry name" value="GST_N_3"/>
    <property type="match status" value="1"/>
</dbReference>
<accession>A0A1H3ADU0</accession>
<dbReference type="Pfam" id="PF13410">
    <property type="entry name" value="GST_C_2"/>
    <property type="match status" value="1"/>
</dbReference>
<evidence type="ECO:0000313" key="6">
    <source>
        <dbReference type="EMBL" id="SDX27334.1"/>
    </source>
</evidence>
<proteinExistence type="predicted"/>
<keyword evidence="7" id="KW-1185">Reference proteome</keyword>
<dbReference type="SFLD" id="SFLDS00019">
    <property type="entry name" value="Glutathione_Transferase_(cytos"/>
    <property type="match status" value="1"/>
</dbReference>
<dbReference type="CDD" id="cd00299">
    <property type="entry name" value="GST_C_family"/>
    <property type="match status" value="1"/>
</dbReference>
<dbReference type="InterPro" id="IPR050983">
    <property type="entry name" value="GST_Omega/HSP26"/>
</dbReference>
<evidence type="ECO:0000256" key="3">
    <source>
        <dbReference type="ARBA" id="ARBA00047960"/>
    </source>
</evidence>
<protein>
    <recommendedName>
        <fullName evidence="1">glutathione transferase</fullName>
        <ecNumber evidence="1">2.5.1.18</ecNumber>
    </recommendedName>
</protein>
<evidence type="ECO:0000256" key="2">
    <source>
        <dbReference type="ARBA" id="ARBA00022679"/>
    </source>
</evidence>
<evidence type="ECO:0000259" key="4">
    <source>
        <dbReference type="PROSITE" id="PS50404"/>
    </source>
</evidence>
<dbReference type="GO" id="GO:0004364">
    <property type="term" value="F:glutathione transferase activity"/>
    <property type="evidence" value="ECO:0007669"/>
    <property type="project" value="UniProtKB-EC"/>
</dbReference>
<dbReference type="Gene3D" id="3.40.30.10">
    <property type="entry name" value="Glutaredoxin"/>
    <property type="match status" value="1"/>
</dbReference>
<dbReference type="InterPro" id="IPR045073">
    <property type="entry name" value="Omega/Tau-like"/>
</dbReference>
<dbReference type="SFLD" id="SFLDG01152">
    <property type="entry name" value="Main.3:_Omega-_and_Tau-like"/>
    <property type="match status" value="1"/>
</dbReference>